<keyword evidence="4 9" id="KW-0479">Metal-binding</keyword>
<dbReference type="Pfam" id="PF06628">
    <property type="entry name" value="Catalase-rel"/>
    <property type="match status" value="1"/>
</dbReference>
<protein>
    <recommendedName>
        <fullName evidence="9">Catalase</fullName>
        <ecNumber evidence="9">1.11.1.6</ecNumber>
    </recommendedName>
</protein>
<dbReference type="PRINTS" id="PR00067">
    <property type="entry name" value="CATALASE"/>
</dbReference>
<dbReference type="Proteomes" id="UP000250043">
    <property type="component" value="Unassembled WGS sequence"/>
</dbReference>
<keyword evidence="5 9" id="KW-0560">Oxidoreductase</keyword>
<keyword evidence="15" id="KW-1185">Reference proteome</keyword>
<dbReference type="EC" id="1.11.1.6" evidence="9"/>
<accession>A0A8E2AHY8</accession>
<gene>
    <name evidence="14" type="ORF">OBBRIDRAFT_373948</name>
</gene>
<feature type="domain" description="Catalase core" evidence="13">
    <location>
        <begin position="95"/>
        <end position="480"/>
    </location>
</feature>
<evidence type="ECO:0000256" key="8">
    <source>
        <dbReference type="ARBA" id="ARBA00044729"/>
    </source>
</evidence>
<keyword evidence="2 9" id="KW-0575">Peroxidase</keyword>
<evidence type="ECO:0000256" key="4">
    <source>
        <dbReference type="ARBA" id="ARBA00022723"/>
    </source>
</evidence>
<evidence type="ECO:0000256" key="11">
    <source>
        <dbReference type="SAM" id="MobiDB-lite"/>
    </source>
</evidence>
<dbReference type="PROSITE" id="PS00438">
    <property type="entry name" value="CATALASE_2"/>
    <property type="match status" value="1"/>
</dbReference>
<dbReference type="InterPro" id="IPR010582">
    <property type="entry name" value="Catalase_immune_responsive"/>
</dbReference>
<evidence type="ECO:0000256" key="6">
    <source>
        <dbReference type="ARBA" id="ARBA00023004"/>
    </source>
</evidence>
<evidence type="ECO:0000313" key="14">
    <source>
        <dbReference type="EMBL" id="OCH84826.1"/>
    </source>
</evidence>
<evidence type="ECO:0000256" key="12">
    <source>
        <dbReference type="SAM" id="SignalP"/>
    </source>
</evidence>
<dbReference type="Pfam" id="PF00199">
    <property type="entry name" value="Catalase"/>
    <property type="match status" value="1"/>
</dbReference>
<dbReference type="FunFam" id="2.40.180.10:FF:000001">
    <property type="entry name" value="Catalase"/>
    <property type="match status" value="1"/>
</dbReference>
<evidence type="ECO:0000256" key="3">
    <source>
        <dbReference type="ARBA" id="ARBA00022617"/>
    </source>
</evidence>
<dbReference type="InterPro" id="IPR002226">
    <property type="entry name" value="Catalase_haem_BS"/>
</dbReference>
<evidence type="ECO:0000256" key="10">
    <source>
        <dbReference type="RuleBase" id="RU004142"/>
    </source>
</evidence>
<dbReference type="InterPro" id="IPR020835">
    <property type="entry name" value="Catalase_sf"/>
</dbReference>
<dbReference type="Gene3D" id="2.40.180.10">
    <property type="entry name" value="Catalase core domain"/>
    <property type="match status" value="1"/>
</dbReference>
<dbReference type="GO" id="GO:0004096">
    <property type="term" value="F:catalase activity"/>
    <property type="evidence" value="ECO:0007669"/>
    <property type="project" value="UniProtKB-EC"/>
</dbReference>
<keyword evidence="7 9" id="KW-0376">Hydrogen peroxide</keyword>
<comment type="similarity">
    <text evidence="1 9">Belongs to the catalase family.</text>
</comment>
<evidence type="ECO:0000256" key="2">
    <source>
        <dbReference type="ARBA" id="ARBA00022559"/>
    </source>
</evidence>
<dbReference type="EMBL" id="KV722630">
    <property type="protein sequence ID" value="OCH84826.1"/>
    <property type="molecule type" value="Genomic_DNA"/>
</dbReference>
<organism evidence="14 15">
    <name type="scientific">Obba rivulosa</name>
    <dbReference type="NCBI Taxonomy" id="1052685"/>
    <lineage>
        <taxon>Eukaryota</taxon>
        <taxon>Fungi</taxon>
        <taxon>Dikarya</taxon>
        <taxon>Basidiomycota</taxon>
        <taxon>Agaricomycotina</taxon>
        <taxon>Agaricomycetes</taxon>
        <taxon>Polyporales</taxon>
        <taxon>Gelatoporiaceae</taxon>
        <taxon>Obba</taxon>
    </lineage>
</organism>
<dbReference type="PROSITE" id="PS00437">
    <property type="entry name" value="CATALASE_1"/>
    <property type="match status" value="1"/>
</dbReference>
<dbReference type="PANTHER" id="PTHR11465">
    <property type="entry name" value="CATALASE"/>
    <property type="match status" value="1"/>
</dbReference>
<feature type="chain" id="PRO_5034211113" description="Catalase" evidence="12">
    <location>
        <begin position="22"/>
        <end position="600"/>
    </location>
</feature>
<proteinExistence type="inferred from homology"/>
<sequence length="600" mass="66870">MSDRVFCTLLAAVWLALCVSATSFPGMNAPGLDDNYAYMPEVQSFPGANAPGLRRDASDVASSSSASTGPTFDMNSGIEMQLQTSEEAAPDVVYTTENGAPYSGPYDALRIGSNGPLLLQDYHLTEIFGSFDRERIPERVVHARGAGAHGYFETTNAEFCNNYTMMDMLSENGLRTPITVRISTVGGESGSADEARDPRGFAVKFRTRKGNLDIVMNNTPVFFIRDPAKFIHFIHTQKRHPQTHLKDHDMFWDYLSSNPESNYQVMRLFSDLGTPDGFRHMHAWTGHSYRWMKADGSWVYVKLYCESMQGVKNFTNAEATTIQGSNPDFATQDLFEAIEAGNYPGWTVYAQVLTPEQAENFTFNVLDLTKDWGCSLVPCVEIGKFYLTQNPTNYFAEVEQAGFSPSHVVDGWTASADPVLQARMFAYSDTQRYRLGVNSLQIPVNAPIVPVANFERDGSMNVNGNQGSRPNYMSTTSPIKLVNRTWSYDSHQQWIGGAVQSLSEVTEIDFVWSRWFWNNLTETDQQNLISNVVGHLGQAPTKSIRERATAIFGHINYTLGEAIGAGVGVDVVNLTFPEHSKSHPTWFNRTIHSDSSTLFY</sequence>
<dbReference type="GO" id="GO:0046872">
    <property type="term" value="F:metal ion binding"/>
    <property type="evidence" value="ECO:0007669"/>
    <property type="project" value="UniProtKB-KW"/>
</dbReference>
<evidence type="ECO:0000313" key="15">
    <source>
        <dbReference type="Proteomes" id="UP000250043"/>
    </source>
</evidence>
<dbReference type="GO" id="GO:0042542">
    <property type="term" value="P:response to hydrogen peroxide"/>
    <property type="evidence" value="ECO:0007669"/>
    <property type="project" value="TreeGrafter"/>
</dbReference>
<dbReference type="InterPro" id="IPR011614">
    <property type="entry name" value="Catalase_core"/>
</dbReference>
<dbReference type="PANTHER" id="PTHR11465:SF9">
    <property type="entry name" value="CATALASE"/>
    <property type="match status" value="1"/>
</dbReference>
<dbReference type="OrthoDB" id="6880011at2759"/>
<evidence type="ECO:0000259" key="13">
    <source>
        <dbReference type="SMART" id="SM01060"/>
    </source>
</evidence>
<feature type="signal peptide" evidence="12">
    <location>
        <begin position="1"/>
        <end position="21"/>
    </location>
</feature>
<keyword evidence="12" id="KW-0732">Signal</keyword>
<dbReference type="AlphaFoldDB" id="A0A8E2AHY8"/>
<evidence type="ECO:0000256" key="5">
    <source>
        <dbReference type="ARBA" id="ARBA00023002"/>
    </source>
</evidence>
<evidence type="ECO:0000256" key="9">
    <source>
        <dbReference type="RuleBase" id="RU000498"/>
    </source>
</evidence>
<name>A0A8E2AHY8_9APHY</name>
<reference evidence="14 15" key="1">
    <citation type="submission" date="2016-07" db="EMBL/GenBank/DDBJ databases">
        <title>Draft genome of the white-rot fungus Obba rivulosa 3A-2.</title>
        <authorList>
            <consortium name="DOE Joint Genome Institute"/>
            <person name="Miettinen O."/>
            <person name="Riley R."/>
            <person name="Acob R."/>
            <person name="Barry K."/>
            <person name="Cullen D."/>
            <person name="De Vries R."/>
            <person name="Hainaut M."/>
            <person name="Hatakka A."/>
            <person name="Henrissat B."/>
            <person name="Hilden K."/>
            <person name="Kuo R."/>
            <person name="Labutti K."/>
            <person name="Lipzen A."/>
            <person name="Makela M.R."/>
            <person name="Sandor L."/>
            <person name="Spatafora J.W."/>
            <person name="Grigoriev I.V."/>
            <person name="Hibbett D.S."/>
        </authorList>
    </citation>
    <scope>NUCLEOTIDE SEQUENCE [LARGE SCALE GENOMIC DNA]</scope>
    <source>
        <strain evidence="14 15">3A-2</strain>
    </source>
</reference>
<dbReference type="GO" id="GO:0005777">
    <property type="term" value="C:peroxisome"/>
    <property type="evidence" value="ECO:0007669"/>
    <property type="project" value="TreeGrafter"/>
</dbReference>
<comment type="catalytic activity">
    <reaction evidence="9">
        <text>2 H2O2 = O2 + 2 H2O</text>
        <dbReference type="Rhea" id="RHEA:20309"/>
        <dbReference type="ChEBI" id="CHEBI:15377"/>
        <dbReference type="ChEBI" id="CHEBI:15379"/>
        <dbReference type="ChEBI" id="CHEBI:16240"/>
        <dbReference type="EC" id="1.11.1.6"/>
    </reaction>
</comment>
<feature type="region of interest" description="Disordered" evidence="11">
    <location>
        <begin position="49"/>
        <end position="75"/>
    </location>
</feature>
<dbReference type="GO" id="GO:0042744">
    <property type="term" value="P:hydrogen peroxide catabolic process"/>
    <property type="evidence" value="ECO:0007669"/>
    <property type="project" value="UniProtKB-KW"/>
</dbReference>
<dbReference type="PROSITE" id="PS51402">
    <property type="entry name" value="CATALASE_3"/>
    <property type="match status" value="1"/>
</dbReference>
<comment type="function">
    <text evidence="8 10">Catalyzes the degradation of hydrogen peroxide (H(2)O(2)) generated by peroxisomal oxidases to water and oxygen, thereby protecting cells from the toxic effects of hydrogen peroxide.</text>
</comment>
<evidence type="ECO:0000256" key="1">
    <source>
        <dbReference type="ARBA" id="ARBA00005329"/>
    </source>
</evidence>
<dbReference type="InterPro" id="IPR018028">
    <property type="entry name" value="Catalase"/>
</dbReference>
<dbReference type="GO" id="GO:0005739">
    <property type="term" value="C:mitochondrion"/>
    <property type="evidence" value="ECO:0007669"/>
    <property type="project" value="TreeGrafter"/>
</dbReference>
<dbReference type="GO" id="GO:0020037">
    <property type="term" value="F:heme binding"/>
    <property type="evidence" value="ECO:0007669"/>
    <property type="project" value="InterPro"/>
</dbReference>
<evidence type="ECO:0000256" key="7">
    <source>
        <dbReference type="ARBA" id="ARBA00023324"/>
    </source>
</evidence>
<keyword evidence="6 9" id="KW-0408">Iron</keyword>
<keyword evidence="3 9" id="KW-0349">Heme</keyword>
<dbReference type="SMART" id="SM01060">
    <property type="entry name" value="Catalase"/>
    <property type="match status" value="1"/>
</dbReference>
<dbReference type="InterPro" id="IPR024708">
    <property type="entry name" value="Catalase_AS"/>
</dbReference>
<dbReference type="SUPFAM" id="SSF56634">
    <property type="entry name" value="Heme-dependent catalase-like"/>
    <property type="match status" value="1"/>
</dbReference>